<proteinExistence type="predicted"/>
<dbReference type="RefSeq" id="WP_034246039.1">
    <property type="nucleotide sequence ID" value="NZ_AQRA01000010.1"/>
</dbReference>
<sequence>MELAPYIDTLTSEYDSFKAVYKKNRGSILTPELAMLDRYRDNGLKLVQRSVKLIADFARDENDRNQANLVYKAITKHGTAIYDMAYNQQGGVMDEIIEEVDVDTKLSTAIDALHQRKYFDEMKDAHQSFDRIFKAQLKEQQ</sequence>
<name>A0A023BPI1_9FLAO</name>
<comment type="caution">
    <text evidence="1">The sequence shown here is derived from an EMBL/GenBank/DDBJ whole genome shotgun (WGS) entry which is preliminary data.</text>
</comment>
<dbReference type="InterPro" id="IPR046228">
    <property type="entry name" value="DUF6261"/>
</dbReference>
<protein>
    <submittedName>
        <fullName evidence="1">Uncharacterized protein</fullName>
    </submittedName>
</protein>
<keyword evidence="2" id="KW-1185">Reference proteome</keyword>
<gene>
    <name evidence="1" type="ORF">ATO12_04545</name>
</gene>
<dbReference type="EMBL" id="AQRA01000010">
    <property type="protein sequence ID" value="EZH71891.1"/>
    <property type="molecule type" value="Genomic_DNA"/>
</dbReference>
<accession>A0A023BPI1</accession>
<evidence type="ECO:0000313" key="2">
    <source>
        <dbReference type="Proteomes" id="UP000023541"/>
    </source>
</evidence>
<reference evidence="1 2" key="1">
    <citation type="submission" date="2014-04" db="EMBL/GenBank/DDBJ databases">
        <title>Aquimarina sp. 22II-S11-z7 Genome Sequencing.</title>
        <authorList>
            <person name="Lai Q."/>
        </authorList>
    </citation>
    <scope>NUCLEOTIDE SEQUENCE [LARGE SCALE GENOMIC DNA]</scope>
    <source>
        <strain evidence="1 2">22II-S11-z7</strain>
    </source>
</reference>
<organism evidence="1 2">
    <name type="scientific">Aquimarina atlantica</name>
    <dbReference type="NCBI Taxonomy" id="1317122"/>
    <lineage>
        <taxon>Bacteria</taxon>
        <taxon>Pseudomonadati</taxon>
        <taxon>Bacteroidota</taxon>
        <taxon>Flavobacteriia</taxon>
        <taxon>Flavobacteriales</taxon>
        <taxon>Flavobacteriaceae</taxon>
        <taxon>Aquimarina</taxon>
    </lineage>
</organism>
<dbReference type="Proteomes" id="UP000023541">
    <property type="component" value="Unassembled WGS sequence"/>
</dbReference>
<dbReference type="AlphaFoldDB" id="A0A023BPI1"/>
<dbReference type="Pfam" id="PF19775">
    <property type="entry name" value="DUF6261"/>
    <property type="match status" value="1"/>
</dbReference>
<evidence type="ECO:0000313" key="1">
    <source>
        <dbReference type="EMBL" id="EZH71891.1"/>
    </source>
</evidence>
<dbReference type="OrthoDB" id="1150508at2"/>